<dbReference type="Proteomes" id="UP001055072">
    <property type="component" value="Unassembled WGS sequence"/>
</dbReference>
<comment type="caution">
    <text evidence="1">The sequence shown here is derived from an EMBL/GenBank/DDBJ whole genome shotgun (WGS) entry which is preliminary data.</text>
</comment>
<keyword evidence="2" id="KW-1185">Reference proteome</keyword>
<sequence length="124" mass="14111">PEDIRFKSVRWLSNRGLMYDLTTVEGARWLGSAENRTEFIKHYGGGYNTKVKPRTYQILIDFVPTSLDLTDDFATECIELENNLDNGSIVEASWMKPPEFRADGQRTALLSLQLLSPETANKLL</sequence>
<dbReference type="EMBL" id="MU274997">
    <property type="protein sequence ID" value="KAI0083095.1"/>
    <property type="molecule type" value="Genomic_DNA"/>
</dbReference>
<feature type="non-terminal residue" evidence="1">
    <location>
        <position position="124"/>
    </location>
</feature>
<feature type="non-terminal residue" evidence="1">
    <location>
        <position position="1"/>
    </location>
</feature>
<organism evidence="1 2">
    <name type="scientific">Irpex rosettiformis</name>
    <dbReference type="NCBI Taxonomy" id="378272"/>
    <lineage>
        <taxon>Eukaryota</taxon>
        <taxon>Fungi</taxon>
        <taxon>Dikarya</taxon>
        <taxon>Basidiomycota</taxon>
        <taxon>Agaricomycotina</taxon>
        <taxon>Agaricomycetes</taxon>
        <taxon>Polyporales</taxon>
        <taxon>Irpicaceae</taxon>
        <taxon>Irpex</taxon>
    </lineage>
</organism>
<proteinExistence type="predicted"/>
<reference evidence="1" key="1">
    <citation type="journal article" date="2021" name="Environ. Microbiol.">
        <title>Gene family expansions and transcriptome signatures uncover fungal adaptations to wood decay.</title>
        <authorList>
            <person name="Hage H."/>
            <person name="Miyauchi S."/>
            <person name="Viragh M."/>
            <person name="Drula E."/>
            <person name="Min B."/>
            <person name="Chaduli D."/>
            <person name="Navarro D."/>
            <person name="Favel A."/>
            <person name="Norest M."/>
            <person name="Lesage-Meessen L."/>
            <person name="Balint B."/>
            <person name="Merenyi Z."/>
            <person name="de Eugenio L."/>
            <person name="Morin E."/>
            <person name="Martinez A.T."/>
            <person name="Baldrian P."/>
            <person name="Stursova M."/>
            <person name="Martinez M.J."/>
            <person name="Novotny C."/>
            <person name="Magnuson J.K."/>
            <person name="Spatafora J.W."/>
            <person name="Maurice S."/>
            <person name="Pangilinan J."/>
            <person name="Andreopoulos W."/>
            <person name="LaButti K."/>
            <person name="Hundley H."/>
            <person name="Na H."/>
            <person name="Kuo A."/>
            <person name="Barry K."/>
            <person name="Lipzen A."/>
            <person name="Henrissat B."/>
            <person name="Riley R."/>
            <person name="Ahrendt S."/>
            <person name="Nagy L.G."/>
            <person name="Grigoriev I.V."/>
            <person name="Martin F."/>
            <person name="Rosso M.N."/>
        </authorList>
    </citation>
    <scope>NUCLEOTIDE SEQUENCE</scope>
    <source>
        <strain evidence="1">CBS 384.51</strain>
    </source>
</reference>
<evidence type="ECO:0000313" key="1">
    <source>
        <dbReference type="EMBL" id="KAI0083095.1"/>
    </source>
</evidence>
<gene>
    <name evidence="1" type="ORF">BDY19DRAFT_869810</name>
</gene>
<name>A0ACB8TM56_9APHY</name>
<accession>A0ACB8TM56</accession>
<protein>
    <submittedName>
        <fullName evidence="1">Uncharacterized protein</fullName>
    </submittedName>
</protein>
<evidence type="ECO:0000313" key="2">
    <source>
        <dbReference type="Proteomes" id="UP001055072"/>
    </source>
</evidence>